<keyword evidence="1" id="KW-0472">Membrane</keyword>
<dbReference type="Proteomes" id="UP001368500">
    <property type="component" value="Unassembled WGS sequence"/>
</dbReference>
<evidence type="ECO:0000256" key="1">
    <source>
        <dbReference type="SAM" id="Phobius"/>
    </source>
</evidence>
<protein>
    <submittedName>
        <fullName evidence="3">Uncharacterized protein</fullName>
    </submittedName>
</protein>
<dbReference type="EMBL" id="JBBUTF010000005">
    <property type="protein sequence ID" value="MEK8025546.1"/>
    <property type="molecule type" value="Genomic_DNA"/>
</dbReference>
<feature type="signal peptide" evidence="2">
    <location>
        <begin position="1"/>
        <end position="23"/>
    </location>
</feature>
<reference evidence="3 4" key="1">
    <citation type="submission" date="2024-04" db="EMBL/GenBank/DDBJ databases">
        <title>Novel species of the genus Ideonella isolated from streams.</title>
        <authorList>
            <person name="Lu H."/>
        </authorList>
    </citation>
    <scope>NUCLEOTIDE SEQUENCE [LARGE SCALE GENOMIC DNA]</scope>
    <source>
        <strain evidence="3 4">BYS139W</strain>
    </source>
</reference>
<name>A0ABU9B7E4_9BURK</name>
<comment type="caution">
    <text evidence="3">The sequence shown here is derived from an EMBL/GenBank/DDBJ whole genome shotgun (WGS) entry which is preliminary data.</text>
</comment>
<evidence type="ECO:0000256" key="2">
    <source>
        <dbReference type="SAM" id="SignalP"/>
    </source>
</evidence>
<dbReference type="RefSeq" id="WP_341373331.1">
    <property type="nucleotide sequence ID" value="NZ_JBBUTF010000005.1"/>
</dbReference>
<feature type="transmembrane region" description="Helical" evidence="1">
    <location>
        <begin position="93"/>
        <end position="117"/>
    </location>
</feature>
<proteinExistence type="predicted"/>
<feature type="chain" id="PRO_5047181814" evidence="2">
    <location>
        <begin position="24"/>
        <end position="137"/>
    </location>
</feature>
<evidence type="ECO:0000313" key="4">
    <source>
        <dbReference type="Proteomes" id="UP001368500"/>
    </source>
</evidence>
<gene>
    <name evidence="3" type="ORF">AACH11_06180</name>
</gene>
<evidence type="ECO:0000313" key="3">
    <source>
        <dbReference type="EMBL" id="MEK8025546.1"/>
    </source>
</evidence>
<accession>A0ABU9B7E4</accession>
<sequence>MIHALVWLAVALFLALWSLTAWALHAAAVWALSNAGALSGVATDVGAIPLPAWLAPWVPAEMVQAVTQLIAGMAPLIDGLLQALPMLAGGLTVLAWGIWAVGALGLVLLGVGGHVMVTLWRRRAGDGPGTAARLAPR</sequence>
<keyword evidence="1" id="KW-1133">Transmembrane helix</keyword>
<keyword evidence="4" id="KW-1185">Reference proteome</keyword>
<organism evidence="3 4">
    <name type="scientific">Pseudaquabacterium rugosum</name>
    <dbReference type="NCBI Taxonomy" id="2984194"/>
    <lineage>
        <taxon>Bacteria</taxon>
        <taxon>Pseudomonadati</taxon>
        <taxon>Pseudomonadota</taxon>
        <taxon>Betaproteobacteria</taxon>
        <taxon>Burkholderiales</taxon>
        <taxon>Sphaerotilaceae</taxon>
        <taxon>Pseudaquabacterium</taxon>
    </lineage>
</organism>
<keyword evidence="2" id="KW-0732">Signal</keyword>
<keyword evidence="1" id="KW-0812">Transmembrane</keyword>